<keyword evidence="2" id="KW-1185">Reference proteome</keyword>
<accession>A0A1I5K683</accession>
<evidence type="ECO:0000313" key="2">
    <source>
        <dbReference type="Proteomes" id="UP000199236"/>
    </source>
</evidence>
<organism evidence="1 2">
    <name type="scientific">Cohaesibacter marisflavi</name>
    <dbReference type="NCBI Taxonomy" id="655353"/>
    <lineage>
        <taxon>Bacteria</taxon>
        <taxon>Pseudomonadati</taxon>
        <taxon>Pseudomonadota</taxon>
        <taxon>Alphaproteobacteria</taxon>
        <taxon>Hyphomicrobiales</taxon>
        <taxon>Cohaesibacteraceae</taxon>
    </lineage>
</organism>
<dbReference type="OrthoDB" id="9849208at2"/>
<reference evidence="1 2" key="1">
    <citation type="submission" date="2016-10" db="EMBL/GenBank/DDBJ databases">
        <authorList>
            <person name="de Groot N.N."/>
        </authorList>
    </citation>
    <scope>NUCLEOTIDE SEQUENCE [LARGE SCALE GENOMIC DNA]</scope>
    <source>
        <strain evidence="1 2">CGMCC 1.9157</strain>
    </source>
</reference>
<sequence length="152" mass="17147">MALPEKEDLWHRLTQIACPWLRFNPHTPPGPIRGDAWGEPTFTTNLAFDAEFGGLTVTCHISYHFDPACCLDILIDTKEGYHLYAFQTRAYSLRYALAHLAQNARTQRIALPLAGLSPRAKWLSKERDCVEISLEKGAPIHACTPYPTEQPN</sequence>
<protein>
    <submittedName>
        <fullName evidence="1">Uncharacterized protein</fullName>
    </submittedName>
</protein>
<dbReference type="AlphaFoldDB" id="A0A1I5K683"/>
<proteinExistence type="predicted"/>
<dbReference type="Proteomes" id="UP000199236">
    <property type="component" value="Unassembled WGS sequence"/>
</dbReference>
<gene>
    <name evidence="1" type="ORF">SAMN04488056_11350</name>
</gene>
<evidence type="ECO:0000313" key="1">
    <source>
        <dbReference type="EMBL" id="SFO80565.1"/>
    </source>
</evidence>
<dbReference type="RefSeq" id="WP_090074912.1">
    <property type="nucleotide sequence ID" value="NZ_FOVR01000013.1"/>
</dbReference>
<name>A0A1I5K683_9HYPH</name>
<dbReference type="EMBL" id="FOVR01000013">
    <property type="protein sequence ID" value="SFO80565.1"/>
    <property type="molecule type" value="Genomic_DNA"/>
</dbReference>